<dbReference type="InterPro" id="IPR012933">
    <property type="entry name" value="HicA_mRNA_interferase"/>
</dbReference>
<comment type="similarity">
    <text evidence="1">Belongs to the HicA mRNA interferase family.</text>
</comment>
<dbReference type="SUPFAM" id="SSF54786">
    <property type="entry name" value="YcfA/nrd intein domain"/>
    <property type="match status" value="1"/>
</dbReference>
<evidence type="ECO:0000313" key="9">
    <source>
        <dbReference type="Proteomes" id="UP000727962"/>
    </source>
</evidence>
<keyword evidence="7" id="KW-0346">Stress response</keyword>
<reference evidence="8" key="1">
    <citation type="submission" date="2020-07" db="EMBL/GenBank/DDBJ databases">
        <title>Huge and variable diversity of episymbiotic CPR bacteria and DPANN archaea in groundwater ecosystems.</title>
        <authorList>
            <person name="He C.Y."/>
            <person name="Keren R."/>
            <person name="Whittaker M."/>
            <person name="Farag I.F."/>
            <person name="Doudna J."/>
            <person name="Cate J.H.D."/>
            <person name="Banfield J.F."/>
        </authorList>
    </citation>
    <scope>NUCLEOTIDE SEQUENCE</scope>
    <source>
        <strain evidence="8">NC_groundwater_17_Pr7_B-0.1um_64_12</strain>
    </source>
</reference>
<gene>
    <name evidence="8" type="ORF">HYR64_01545</name>
</gene>
<dbReference type="Pfam" id="PF07927">
    <property type="entry name" value="HicA_toxin"/>
    <property type="match status" value="1"/>
</dbReference>
<organism evidence="8 9">
    <name type="scientific">Fimbriimonas ginsengisoli</name>
    <dbReference type="NCBI Taxonomy" id="1005039"/>
    <lineage>
        <taxon>Bacteria</taxon>
        <taxon>Bacillati</taxon>
        <taxon>Armatimonadota</taxon>
        <taxon>Fimbriimonadia</taxon>
        <taxon>Fimbriimonadales</taxon>
        <taxon>Fimbriimonadaceae</taxon>
        <taxon>Fimbriimonas</taxon>
    </lineage>
</organism>
<evidence type="ECO:0000256" key="2">
    <source>
        <dbReference type="ARBA" id="ARBA00022649"/>
    </source>
</evidence>
<sequence>MRFPRDAPKEQVLGAFSKLGFEMVREKEHIALIRKNADGTNTPMTLPNHRHIKGSTLRSACNQAGISGDVFMRAFAESR</sequence>
<dbReference type="GO" id="GO:0004519">
    <property type="term" value="F:endonuclease activity"/>
    <property type="evidence" value="ECO:0007669"/>
    <property type="project" value="UniProtKB-KW"/>
</dbReference>
<accession>A0A931PV16</accession>
<protein>
    <submittedName>
        <fullName evidence="8">Type II toxin-antitoxin system HicA family toxin</fullName>
    </submittedName>
</protein>
<keyword evidence="5" id="KW-0378">Hydrolase</keyword>
<evidence type="ECO:0000256" key="7">
    <source>
        <dbReference type="ARBA" id="ARBA00023016"/>
    </source>
</evidence>
<dbReference type="GO" id="GO:0003729">
    <property type="term" value="F:mRNA binding"/>
    <property type="evidence" value="ECO:0007669"/>
    <property type="project" value="InterPro"/>
</dbReference>
<dbReference type="AlphaFoldDB" id="A0A931PV16"/>
<keyword evidence="6" id="KW-0694">RNA-binding</keyword>
<evidence type="ECO:0000256" key="4">
    <source>
        <dbReference type="ARBA" id="ARBA00022759"/>
    </source>
</evidence>
<evidence type="ECO:0000256" key="5">
    <source>
        <dbReference type="ARBA" id="ARBA00022801"/>
    </source>
</evidence>
<dbReference type="InterPro" id="IPR038570">
    <property type="entry name" value="HicA_sf"/>
</dbReference>
<keyword evidence="4" id="KW-0255">Endonuclease</keyword>
<evidence type="ECO:0000313" key="8">
    <source>
        <dbReference type="EMBL" id="MBI1755775.1"/>
    </source>
</evidence>
<name>A0A931PV16_FIMGI</name>
<proteinExistence type="inferred from homology"/>
<keyword evidence="3" id="KW-0540">Nuclease</keyword>
<evidence type="ECO:0000256" key="1">
    <source>
        <dbReference type="ARBA" id="ARBA00006620"/>
    </source>
</evidence>
<dbReference type="Proteomes" id="UP000727962">
    <property type="component" value="Unassembled WGS sequence"/>
</dbReference>
<evidence type="ECO:0000256" key="6">
    <source>
        <dbReference type="ARBA" id="ARBA00022884"/>
    </source>
</evidence>
<keyword evidence="2" id="KW-1277">Toxin-antitoxin system</keyword>
<dbReference type="GO" id="GO:0016787">
    <property type="term" value="F:hydrolase activity"/>
    <property type="evidence" value="ECO:0007669"/>
    <property type="project" value="UniProtKB-KW"/>
</dbReference>
<comment type="caution">
    <text evidence="8">The sequence shown here is derived from an EMBL/GenBank/DDBJ whole genome shotgun (WGS) entry which is preliminary data.</text>
</comment>
<evidence type="ECO:0000256" key="3">
    <source>
        <dbReference type="ARBA" id="ARBA00022722"/>
    </source>
</evidence>
<dbReference type="EMBL" id="JACOSL010000008">
    <property type="protein sequence ID" value="MBI1755775.1"/>
    <property type="molecule type" value="Genomic_DNA"/>
</dbReference>
<dbReference type="Gene3D" id="3.30.920.30">
    <property type="entry name" value="Hypothetical protein"/>
    <property type="match status" value="1"/>
</dbReference>